<keyword evidence="2 6" id="KW-0049">Antioxidant</keyword>
<dbReference type="Pfam" id="PF08534">
    <property type="entry name" value="Redoxin"/>
    <property type="match status" value="1"/>
</dbReference>
<comment type="caution">
    <text evidence="8">The sequence shown here is derived from an EMBL/GenBank/DDBJ whole genome shotgun (WGS) entry which is preliminary data.</text>
</comment>
<evidence type="ECO:0000313" key="9">
    <source>
        <dbReference type="Proteomes" id="UP000215405"/>
    </source>
</evidence>
<dbReference type="CDD" id="cd03013">
    <property type="entry name" value="PRX5_like"/>
    <property type="match status" value="1"/>
</dbReference>
<dbReference type="PANTHER" id="PTHR10430">
    <property type="entry name" value="PEROXIREDOXIN"/>
    <property type="match status" value="1"/>
</dbReference>
<dbReference type="AlphaFoldDB" id="A0A231UWG8"/>
<dbReference type="EC" id="1.11.1.27" evidence="6"/>
<keyword evidence="1 6" id="KW-0575">Peroxidase</keyword>
<evidence type="ECO:0000259" key="7">
    <source>
        <dbReference type="PROSITE" id="PS51352"/>
    </source>
</evidence>
<evidence type="ECO:0000256" key="6">
    <source>
        <dbReference type="RuleBase" id="RU366011"/>
    </source>
</evidence>
<keyword evidence="3 6" id="KW-0560">Oxidoreductase</keyword>
<keyword evidence="4 6" id="KW-0676">Redox-active center</keyword>
<dbReference type="GO" id="GO:0008379">
    <property type="term" value="F:thioredoxin peroxidase activity"/>
    <property type="evidence" value="ECO:0007669"/>
    <property type="project" value="InterPro"/>
</dbReference>
<feature type="active site" description="Cysteine sulfenic acid (-SOH) intermediate" evidence="5">
    <location>
        <position position="49"/>
    </location>
</feature>
<dbReference type="FunFam" id="3.40.30.10:FF:000020">
    <property type="entry name" value="Peroxiredoxin"/>
    <property type="match status" value="1"/>
</dbReference>
<protein>
    <recommendedName>
        <fullName evidence="6">Glutathione-dependent peroxiredoxin</fullName>
        <ecNumber evidence="6">1.11.1.27</ecNumber>
    </recommendedName>
</protein>
<evidence type="ECO:0000256" key="4">
    <source>
        <dbReference type="ARBA" id="ARBA00023284"/>
    </source>
</evidence>
<dbReference type="PANTHER" id="PTHR10430:SF16">
    <property type="entry name" value="PEROXIREDOXIN-5, MITOCHONDRIAL"/>
    <property type="match status" value="1"/>
</dbReference>
<name>A0A231UWG8_9HYPH</name>
<feature type="domain" description="Thioredoxin" evidence="7">
    <location>
        <begin position="3"/>
        <end position="160"/>
    </location>
</feature>
<reference evidence="9" key="1">
    <citation type="journal article" date="2017" name="Int. J. Syst. Evol. Microbiol.">
        <title>Notoacmeibacter marinus gen. nov., sp. nov., isolated from the gut of a limpet and proposal of Notoacmeibacteraceae fam. nov. in the order Rhizobiales of the class Alphaproteobacteria.</title>
        <authorList>
            <person name="Huang Z."/>
            <person name="Guo F."/>
            <person name="Lai Q."/>
        </authorList>
    </citation>
    <scope>NUCLEOTIDE SEQUENCE [LARGE SCALE GENOMIC DNA]</scope>
    <source>
        <strain evidence="9">XMTR2A4</strain>
    </source>
</reference>
<proteinExistence type="inferred from homology"/>
<dbReference type="SUPFAM" id="SSF52833">
    <property type="entry name" value="Thioredoxin-like"/>
    <property type="match status" value="1"/>
</dbReference>
<accession>A0A231UWG8</accession>
<comment type="similarity">
    <text evidence="6">Belongs to the peroxiredoxin family. Prx5 subfamily.</text>
</comment>
<dbReference type="InterPro" id="IPR013740">
    <property type="entry name" value="Redoxin"/>
</dbReference>
<dbReference type="InterPro" id="IPR013766">
    <property type="entry name" value="Thioredoxin_domain"/>
</dbReference>
<evidence type="ECO:0000256" key="3">
    <source>
        <dbReference type="ARBA" id="ARBA00023002"/>
    </source>
</evidence>
<comment type="catalytic activity">
    <reaction evidence="6">
        <text>a hydroperoxide + 2 glutathione = an alcohol + glutathione disulfide + H2O</text>
        <dbReference type="Rhea" id="RHEA:62632"/>
        <dbReference type="ChEBI" id="CHEBI:15377"/>
        <dbReference type="ChEBI" id="CHEBI:30879"/>
        <dbReference type="ChEBI" id="CHEBI:35924"/>
        <dbReference type="ChEBI" id="CHEBI:57925"/>
        <dbReference type="ChEBI" id="CHEBI:58297"/>
        <dbReference type="EC" id="1.11.1.27"/>
    </reaction>
</comment>
<evidence type="ECO:0000256" key="5">
    <source>
        <dbReference type="PIRSR" id="PIRSR637944-1"/>
    </source>
</evidence>
<dbReference type="InterPro" id="IPR037944">
    <property type="entry name" value="PRX5-like"/>
</dbReference>
<evidence type="ECO:0000256" key="1">
    <source>
        <dbReference type="ARBA" id="ARBA00022559"/>
    </source>
</evidence>
<dbReference type="Gene3D" id="3.40.30.10">
    <property type="entry name" value="Glutaredoxin"/>
    <property type="match status" value="1"/>
</dbReference>
<dbReference type="PROSITE" id="PS51352">
    <property type="entry name" value="THIOREDOXIN_2"/>
    <property type="match status" value="1"/>
</dbReference>
<dbReference type="GO" id="GO:0034599">
    <property type="term" value="P:cellular response to oxidative stress"/>
    <property type="evidence" value="ECO:0007669"/>
    <property type="project" value="InterPro"/>
</dbReference>
<dbReference type="GO" id="GO:0005737">
    <property type="term" value="C:cytoplasm"/>
    <property type="evidence" value="ECO:0007669"/>
    <property type="project" value="TreeGrafter"/>
</dbReference>
<dbReference type="Proteomes" id="UP000215405">
    <property type="component" value="Unassembled WGS sequence"/>
</dbReference>
<dbReference type="InterPro" id="IPR036249">
    <property type="entry name" value="Thioredoxin-like_sf"/>
</dbReference>
<dbReference type="GO" id="GO:0042744">
    <property type="term" value="P:hydrogen peroxide catabolic process"/>
    <property type="evidence" value="ECO:0007669"/>
    <property type="project" value="TreeGrafter"/>
</dbReference>
<evidence type="ECO:0000256" key="2">
    <source>
        <dbReference type="ARBA" id="ARBA00022862"/>
    </source>
</evidence>
<dbReference type="GO" id="GO:0045454">
    <property type="term" value="P:cell redox homeostasis"/>
    <property type="evidence" value="ECO:0007669"/>
    <property type="project" value="TreeGrafter"/>
</dbReference>
<sequence length="160" mass="17050">MTIAQGQRLPFGSFMTPGPDGPQKIATDALFQDKTAVLIGVPGAFTPTCSLNHLPTFIEKNDALRAKGIDEIAVVSVNDPFVVKAWRDATGGEGKVTYLADPQGEYIKSLGLDMDMPGLGGLRSKRFCMLVKNNVLEELLVEDSPGESGLTDADALLAKL</sequence>
<comment type="function">
    <text evidence="6">Thiol-specific peroxidase that catalyzes the reduction of hydrogen peroxide and organic hydroperoxides to water and alcohols, respectively. Plays a role in cell protection against oxidative stress by detoxifying peroxides.</text>
</comment>
<keyword evidence="9" id="KW-1185">Reference proteome</keyword>
<dbReference type="RefSeq" id="WP_094078452.1">
    <property type="nucleotide sequence ID" value="NZ_NBYO01000003.1"/>
</dbReference>
<organism evidence="8 9">
    <name type="scientific">Notoacmeibacter marinus</name>
    <dbReference type="NCBI Taxonomy" id="1876515"/>
    <lineage>
        <taxon>Bacteria</taxon>
        <taxon>Pseudomonadati</taxon>
        <taxon>Pseudomonadota</taxon>
        <taxon>Alphaproteobacteria</taxon>
        <taxon>Hyphomicrobiales</taxon>
        <taxon>Notoacmeibacteraceae</taxon>
        <taxon>Notoacmeibacter</taxon>
    </lineage>
</organism>
<evidence type="ECO:0000313" key="8">
    <source>
        <dbReference type="EMBL" id="OXS99665.1"/>
    </source>
</evidence>
<gene>
    <name evidence="8" type="ORF">B7H23_15455</name>
</gene>
<dbReference type="EMBL" id="NBYO01000003">
    <property type="protein sequence ID" value="OXS99665.1"/>
    <property type="molecule type" value="Genomic_DNA"/>
</dbReference>